<proteinExistence type="predicted"/>
<dbReference type="InterPro" id="IPR000551">
    <property type="entry name" value="MerR-type_HTH_dom"/>
</dbReference>
<dbReference type="SUPFAM" id="SSF46955">
    <property type="entry name" value="Putative DNA-binding domain"/>
    <property type="match status" value="1"/>
</dbReference>
<reference evidence="4 5" key="1">
    <citation type="submission" date="2020-08" db="EMBL/GenBank/DDBJ databases">
        <title>Genomic Encyclopedia of Type Strains, Phase IV (KMG-IV): sequencing the most valuable type-strain genomes for metagenomic binning, comparative biology and taxonomic classification.</title>
        <authorList>
            <person name="Goeker M."/>
        </authorList>
    </citation>
    <scope>NUCLEOTIDE SEQUENCE [LARGE SCALE GENOMIC DNA]</scope>
    <source>
        <strain evidence="4 5">DSM 22368</strain>
    </source>
</reference>
<dbReference type="CDD" id="cd04781">
    <property type="entry name" value="HTH_MerR-like_sg6"/>
    <property type="match status" value="1"/>
</dbReference>
<dbReference type="PANTHER" id="PTHR30204">
    <property type="entry name" value="REDOX-CYCLING DRUG-SENSING TRANSCRIPTIONAL ACTIVATOR SOXR"/>
    <property type="match status" value="1"/>
</dbReference>
<protein>
    <submittedName>
        <fullName evidence="4">DNA-binding transcriptional MerR regulator</fullName>
    </submittedName>
</protein>
<dbReference type="Proteomes" id="UP000528457">
    <property type="component" value="Unassembled WGS sequence"/>
</dbReference>
<dbReference type="GO" id="GO:0003677">
    <property type="term" value="F:DNA binding"/>
    <property type="evidence" value="ECO:0007669"/>
    <property type="project" value="UniProtKB-KW"/>
</dbReference>
<sequence length="138" mass="15358">MSTDFLSIGEVSKRTGIAASALRYYEERGLITPVGRQAQKRLYHPTVTERLALITLGQNAGFSLDDIAEVLTSTGFELDRAQLTEKANELEQQIQRLTVMRDGLLHAAKCTAPSHAECPSFQKLLRITQKKKIQASQK</sequence>
<dbReference type="SMART" id="SM00422">
    <property type="entry name" value="HTH_MERR"/>
    <property type="match status" value="1"/>
</dbReference>
<dbReference type="PROSITE" id="PS50937">
    <property type="entry name" value="HTH_MERR_2"/>
    <property type="match status" value="1"/>
</dbReference>
<organism evidence="4 5">
    <name type="scientific">Pseudoteredinibacter isoporae</name>
    <dbReference type="NCBI Taxonomy" id="570281"/>
    <lineage>
        <taxon>Bacteria</taxon>
        <taxon>Pseudomonadati</taxon>
        <taxon>Pseudomonadota</taxon>
        <taxon>Gammaproteobacteria</taxon>
        <taxon>Cellvibrionales</taxon>
        <taxon>Cellvibrionaceae</taxon>
        <taxon>Pseudoteredinibacter</taxon>
    </lineage>
</organism>
<dbReference type="GO" id="GO:0003700">
    <property type="term" value="F:DNA-binding transcription factor activity"/>
    <property type="evidence" value="ECO:0007669"/>
    <property type="project" value="InterPro"/>
</dbReference>
<dbReference type="Pfam" id="PF13411">
    <property type="entry name" value="MerR_1"/>
    <property type="match status" value="1"/>
</dbReference>
<dbReference type="PANTHER" id="PTHR30204:SF97">
    <property type="entry name" value="MERR FAMILY REGULATORY PROTEIN"/>
    <property type="match status" value="1"/>
</dbReference>
<name>A0A7X0JTW3_9GAMM</name>
<dbReference type="InterPro" id="IPR047057">
    <property type="entry name" value="MerR_fam"/>
</dbReference>
<dbReference type="PROSITE" id="PS00552">
    <property type="entry name" value="HTH_MERR_1"/>
    <property type="match status" value="1"/>
</dbReference>
<comment type="caution">
    <text evidence="4">The sequence shown here is derived from an EMBL/GenBank/DDBJ whole genome shotgun (WGS) entry which is preliminary data.</text>
</comment>
<evidence type="ECO:0000256" key="2">
    <source>
        <dbReference type="SAM" id="Coils"/>
    </source>
</evidence>
<dbReference type="EMBL" id="JACHHT010000002">
    <property type="protein sequence ID" value="MBB6522174.1"/>
    <property type="molecule type" value="Genomic_DNA"/>
</dbReference>
<keyword evidence="1 4" id="KW-0238">DNA-binding</keyword>
<keyword evidence="5" id="KW-1185">Reference proteome</keyword>
<evidence type="ECO:0000256" key="1">
    <source>
        <dbReference type="ARBA" id="ARBA00023125"/>
    </source>
</evidence>
<dbReference type="PRINTS" id="PR00040">
    <property type="entry name" value="HTHMERR"/>
</dbReference>
<evidence type="ECO:0000259" key="3">
    <source>
        <dbReference type="PROSITE" id="PS50937"/>
    </source>
</evidence>
<dbReference type="AlphaFoldDB" id="A0A7X0JTW3"/>
<evidence type="ECO:0000313" key="4">
    <source>
        <dbReference type="EMBL" id="MBB6522174.1"/>
    </source>
</evidence>
<dbReference type="RefSeq" id="WP_243749493.1">
    <property type="nucleotide sequence ID" value="NZ_JAAONY010000002.1"/>
</dbReference>
<evidence type="ECO:0000313" key="5">
    <source>
        <dbReference type="Proteomes" id="UP000528457"/>
    </source>
</evidence>
<accession>A0A7X0JTW3</accession>
<dbReference type="InterPro" id="IPR009061">
    <property type="entry name" value="DNA-bd_dom_put_sf"/>
</dbReference>
<dbReference type="Gene3D" id="1.10.1660.10">
    <property type="match status" value="1"/>
</dbReference>
<dbReference type="InParanoid" id="A0A7X0JTW3"/>
<gene>
    <name evidence="4" type="ORF">HNR48_002459</name>
</gene>
<keyword evidence="2" id="KW-0175">Coiled coil</keyword>
<feature type="domain" description="HTH merR-type" evidence="3">
    <location>
        <begin position="5"/>
        <end position="73"/>
    </location>
</feature>
<feature type="coiled-coil region" evidence="2">
    <location>
        <begin position="73"/>
        <end position="107"/>
    </location>
</feature>